<name>A0AA37GIK6_9PEZI</name>
<evidence type="ECO:0000313" key="5">
    <source>
        <dbReference type="EMBL" id="GJC81590.1"/>
    </source>
</evidence>
<dbReference type="GO" id="GO:0004312">
    <property type="term" value="F:fatty acid synthase activity"/>
    <property type="evidence" value="ECO:0007669"/>
    <property type="project" value="TreeGrafter"/>
</dbReference>
<dbReference type="Gene3D" id="3.40.50.720">
    <property type="entry name" value="NAD(P)-binding Rossmann-like Domain"/>
    <property type="match status" value="1"/>
</dbReference>
<dbReference type="Pfam" id="PF08659">
    <property type="entry name" value="KR"/>
    <property type="match status" value="1"/>
</dbReference>
<dbReference type="SMART" id="SM00823">
    <property type="entry name" value="PKS_PP"/>
    <property type="match status" value="1"/>
</dbReference>
<comment type="caution">
    <text evidence="5">The sequence shown here is derived from an EMBL/GenBank/DDBJ whole genome shotgun (WGS) entry which is preliminary data.</text>
</comment>
<evidence type="ECO:0000256" key="2">
    <source>
        <dbReference type="ARBA" id="ARBA00022553"/>
    </source>
</evidence>
<dbReference type="InterPro" id="IPR036736">
    <property type="entry name" value="ACP-like_sf"/>
</dbReference>
<dbReference type="SUPFAM" id="SSF47336">
    <property type="entry name" value="ACP-like"/>
    <property type="match status" value="1"/>
</dbReference>
<dbReference type="InterPro" id="IPR050091">
    <property type="entry name" value="PKS_NRPS_Biosynth_Enz"/>
</dbReference>
<dbReference type="PROSITE" id="PS50075">
    <property type="entry name" value="CARRIER"/>
    <property type="match status" value="1"/>
</dbReference>
<dbReference type="EMBL" id="BPPX01000007">
    <property type="protein sequence ID" value="GJC81590.1"/>
    <property type="molecule type" value="Genomic_DNA"/>
</dbReference>
<gene>
    <name evidence="5" type="ORF">ColLi_04428</name>
</gene>
<proteinExistence type="predicted"/>
<keyword evidence="3" id="KW-0560">Oxidoreductase</keyword>
<organism evidence="5 6">
    <name type="scientific">Colletotrichum liriopes</name>
    <dbReference type="NCBI Taxonomy" id="708192"/>
    <lineage>
        <taxon>Eukaryota</taxon>
        <taxon>Fungi</taxon>
        <taxon>Dikarya</taxon>
        <taxon>Ascomycota</taxon>
        <taxon>Pezizomycotina</taxon>
        <taxon>Sordariomycetes</taxon>
        <taxon>Hypocreomycetidae</taxon>
        <taxon>Glomerellales</taxon>
        <taxon>Glomerellaceae</taxon>
        <taxon>Colletotrichum</taxon>
        <taxon>Colletotrichum spaethianum species complex</taxon>
    </lineage>
</organism>
<keyword evidence="2" id="KW-0597">Phosphoprotein</keyword>
<dbReference type="GO" id="GO:0044550">
    <property type="term" value="P:secondary metabolite biosynthetic process"/>
    <property type="evidence" value="ECO:0007669"/>
    <property type="project" value="TreeGrafter"/>
</dbReference>
<dbReference type="GO" id="GO:0031177">
    <property type="term" value="F:phosphopantetheine binding"/>
    <property type="evidence" value="ECO:0007669"/>
    <property type="project" value="InterPro"/>
</dbReference>
<dbReference type="InterPro" id="IPR013968">
    <property type="entry name" value="PKS_KR"/>
</dbReference>
<accession>A0AA37GIK6</accession>
<reference evidence="5 6" key="1">
    <citation type="submission" date="2021-07" db="EMBL/GenBank/DDBJ databases">
        <title>Genome data of Colletotrichum spaethianum.</title>
        <authorList>
            <person name="Utami Y.D."/>
            <person name="Hiruma K."/>
        </authorList>
    </citation>
    <scope>NUCLEOTIDE SEQUENCE [LARGE SCALE GENOMIC DNA]</scope>
    <source>
        <strain evidence="5 6">MAFF 242679</strain>
    </source>
</reference>
<sequence>MTLNLLGQQAISQRFIDLVAHKIPILKVLEMNLGPGDATSLFLNPKCQHCKSIRAARNKYHFVSTDTNTLVGIQEEFSPSSTITTFGLFAFSETGPITDECQFDIPVVKCPASVDNEVFQKGLESARILEEFKALGSDIDLLAGDIAVFDDVEKAFIQPRLPIDGVIQGAIVLRDRTFSSMTVDEYHGALACKIRGTWNLHNAAEKLGLELDFFTMLSSISGVVGQKGQADYAAGNAFLDSFASYRRQNGQPAVSVDLGVIEDVGYIHEKDGMQQKLGTSIWTGINERLLRKIVYLSVLQQQVSEGCLSAASSTQMITGIPVPQPEQSQLCSDARFTTLFTRSASGVSGADAKDVSGSRDVQALLILLRSGGADQSARVAATAKVVNQCFVRILRLSEPMDEGRPLSVYGIDSLAAVEVRNWIRAELGALVTTLDIMNAASLLALCEKIVVKVTAAADT</sequence>
<dbReference type="GO" id="GO:0016491">
    <property type="term" value="F:oxidoreductase activity"/>
    <property type="evidence" value="ECO:0007669"/>
    <property type="project" value="UniProtKB-KW"/>
</dbReference>
<dbReference type="SMART" id="SM00822">
    <property type="entry name" value="PKS_KR"/>
    <property type="match status" value="1"/>
</dbReference>
<dbReference type="AlphaFoldDB" id="A0AA37GIK6"/>
<dbReference type="PANTHER" id="PTHR43775:SF18">
    <property type="entry name" value="ENZYME, PUTATIVE (JCVI)-RELATED"/>
    <property type="match status" value="1"/>
</dbReference>
<dbReference type="Gene3D" id="1.10.1200.10">
    <property type="entry name" value="ACP-like"/>
    <property type="match status" value="1"/>
</dbReference>
<keyword evidence="1" id="KW-0596">Phosphopantetheine</keyword>
<dbReference type="InterPro" id="IPR057326">
    <property type="entry name" value="KR_dom"/>
</dbReference>
<keyword evidence="6" id="KW-1185">Reference proteome</keyword>
<evidence type="ECO:0000256" key="1">
    <source>
        <dbReference type="ARBA" id="ARBA00022450"/>
    </source>
</evidence>
<dbReference type="InterPro" id="IPR036291">
    <property type="entry name" value="NAD(P)-bd_dom_sf"/>
</dbReference>
<evidence type="ECO:0000313" key="6">
    <source>
        <dbReference type="Proteomes" id="UP001055172"/>
    </source>
</evidence>
<dbReference type="Pfam" id="PF00550">
    <property type="entry name" value="PP-binding"/>
    <property type="match status" value="1"/>
</dbReference>
<dbReference type="SUPFAM" id="SSF51735">
    <property type="entry name" value="NAD(P)-binding Rossmann-fold domains"/>
    <property type="match status" value="1"/>
</dbReference>
<dbReference type="GO" id="GO:0006633">
    <property type="term" value="P:fatty acid biosynthetic process"/>
    <property type="evidence" value="ECO:0007669"/>
    <property type="project" value="TreeGrafter"/>
</dbReference>
<dbReference type="Proteomes" id="UP001055172">
    <property type="component" value="Unassembled WGS sequence"/>
</dbReference>
<evidence type="ECO:0000259" key="4">
    <source>
        <dbReference type="PROSITE" id="PS50075"/>
    </source>
</evidence>
<dbReference type="InterPro" id="IPR020806">
    <property type="entry name" value="PKS_PP-bd"/>
</dbReference>
<evidence type="ECO:0000256" key="3">
    <source>
        <dbReference type="ARBA" id="ARBA00023002"/>
    </source>
</evidence>
<dbReference type="InterPro" id="IPR009081">
    <property type="entry name" value="PP-bd_ACP"/>
</dbReference>
<feature type="domain" description="Carrier" evidence="4">
    <location>
        <begin position="373"/>
        <end position="453"/>
    </location>
</feature>
<protein>
    <submittedName>
        <fullName evidence="5">Fumagillin dodecapentaenoate synthase</fullName>
    </submittedName>
</protein>
<dbReference type="PANTHER" id="PTHR43775">
    <property type="entry name" value="FATTY ACID SYNTHASE"/>
    <property type="match status" value="1"/>
</dbReference>